<gene>
    <name evidence="2" type="ORF">OF122_19490</name>
</gene>
<sequence length="46" mass="4989">MKLLQLATFLMATIMVSACQTTTRPAAAGHDCVVTPYDMVECNLVE</sequence>
<accession>A0ABY6ISB5</accession>
<name>A0ABY6ISB5_9HYPH</name>
<reference evidence="2" key="1">
    <citation type="submission" date="2022-10" db="EMBL/GenBank/DDBJ databases">
        <title>YIM 151497 complete genome.</title>
        <authorList>
            <person name="Chen X."/>
        </authorList>
    </citation>
    <scope>NUCLEOTIDE SEQUENCE</scope>
    <source>
        <strain evidence="2">YIM 151497</strain>
    </source>
</reference>
<proteinExistence type="predicted"/>
<keyword evidence="3" id="KW-1185">Reference proteome</keyword>
<organism evidence="2 3">
    <name type="scientific">Pelagibacterium flavum</name>
    <dbReference type="NCBI Taxonomy" id="2984530"/>
    <lineage>
        <taxon>Bacteria</taxon>
        <taxon>Pseudomonadati</taxon>
        <taxon>Pseudomonadota</taxon>
        <taxon>Alphaproteobacteria</taxon>
        <taxon>Hyphomicrobiales</taxon>
        <taxon>Devosiaceae</taxon>
        <taxon>Pelagibacterium</taxon>
    </lineage>
</organism>
<evidence type="ECO:0000313" key="3">
    <source>
        <dbReference type="Proteomes" id="UP001163882"/>
    </source>
</evidence>
<evidence type="ECO:0008006" key="4">
    <source>
        <dbReference type="Google" id="ProtNLM"/>
    </source>
</evidence>
<evidence type="ECO:0000313" key="2">
    <source>
        <dbReference type="EMBL" id="UYQ72187.1"/>
    </source>
</evidence>
<dbReference type="RefSeq" id="WP_264225827.1">
    <property type="nucleotide sequence ID" value="NZ_CP107716.1"/>
</dbReference>
<dbReference type="PROSITE" id="PS51257">
    <property type="entry name" value="PROKAR_LIPOPROTEIN"/>
    <property type="match status" value="1"/>
</dbReference>
<dbReference type="Proteomes" id="UP001163882">
    <property type="component" value="Chromosome"/>
</dbReference>
<keyword evidence="1" id="KW-0732">Signal</keyword>
<feature type="signal peptide" evidence="1">
    <location>
        <begin position="1"/>
        <end position="18"/>
    </location>
</feature>
<protein>
    <recommendedName>
        <fullName evidence="4">Lipoprotein</fullName>
    </recommendedName>
</protein>
<dbReference type="EMBL" id="CP107716">
    <property type="protein sequence ID" value="UYQ72187.1"/>
    <property type="molecule type" value="Genomic_DNA"/>
</dbReference>
<feature type="chain" id="PRO_5046919329" description="Lipoprotein" evidence="1">
    <location>
        <begin position="19"/>
        <end position="46"/>
    </location>
</feature>
<evidence type="ECO:0000256" key="1">
    <source>
        <dbReference type="SAM" id="SignalP"/>
    </source>
</evidence>